<keyword evidence="3 6" id="KW-0812">Transmembrane</keyword>
<evidence type="ECO:0000256" key="4">
    <source>
        <dbReference type="ARBA" id="ARBA00022989"/>
    </source>
</evidence>
<dbReference type="OrthoDB" id="7431855at2"/>
<organism evidence="7 8">
    <name type="scientific">Alteraurantiacibacter aquimixticola</name>
    <dbReference type="NCBI Taxonomy" id="2489173"/>
    <lineage>
        <taxon>Bacteria</taxon>
        <taxon>Pseudomonadati</taxon>
        <taxon>Pseudomonadota</taxon>
        <taxon>Alphaproteobacteria</taxon>
        <taxon>Sphingomonadales</taxon>
        <taxon>Erythrobacteraceae</taxon>
        <taxon>Alteraurantiacibacter</taxon>
    </lineage>
</organism>
<evidence type="ECO:0000256" key="5">
    <source>
        <dbReference type="ARBA" id="ARBA00023136"/>
    </source>
</evidence>
<dbReference type="GO" id="GO:0043190">
    <property type="term" value="C:ATP-binding cassette (ABC) transporter complex"/>
    <property type="evidence" value="ECO:0007669"/>
    <property type="project" value="TreeGrafter"/>
</dbReference>
<keyword evidence="5 6" id="KW-0472">Membrane</keyword>
<comment type="caution">
    <text evidence="7">The sequence shown here is derived from an EMBL/GenBank/DDBJ whole genome shotgun (WGS) entry which is preliminary data.</text>
</comment>
<dbReference type="PANTHER" id="PTHR33529:SF6">
    <property type="entry name" value="YJGP_YJGQ FAMILY PERMEASE"/>
    <property type="match status" value="1"/>
</dbReference>
<dbReference type="PANTHER" id="PTHR33529">
    <property type="entry name" value="SLR0882 PROTEIN-RELATED"/>
    <property type="match status" value="1"/>
</dbReference>
<evidence type="ECO:0000313" key="8">
    <source>
        <dbReference type="Proteomes" id="UP000309389"/>
    </source>
</evidence>
<dbReference type="EMBL" id="SSHH01000001">
    <property type="protein sequence ID" value="TIX51109.1"/>
    <property type="molecule type" value="Genomic_DNA"/>
</dbReference>
<evidence type="ECO:0000256" key="1">
    <source>
        <dbReference type="ARBA" id="ARBA00004651"/>
    </source>
</evidence>
<reference evidence="7 8" key="1">
    <citation type="submission" date="2019-04" db="EMBL/GenBank/DDBJ databases">
        <title>Altererythrobacter aquimixticola sp. nov., isolated from sediment of junction between the ocean and a freshwater spring.</title>
        <authorList>
            <person name="Yoon J.-H."/>
        </authorList>
    </citation>
    <scope>NUCLEOTIDE SEQUENCE [LARGE SCALE GENOMIC DNA]</scope>
    <source>
        <strain evidence="7 8">SSKS-13</strain>
    </source>
</reference>
<dbReference type="AlphaFoldDB" id="A0A4T3F3T6"/>
<evidence type="ECO:0000313" key="7">
    <source>
        <dbReference type="EMBL" id="TIX51109.1"/>
    </source>
</evidence>
<name>A0A4T3F3T6_9SPHN</name>
<proteinExistence type="predicted"/>
<feature type="transmembrane region" description="Helical" evidence="6">
    <location>
        <begin position="262"/>
        <end position="283"/>
    </location>
</feature>
<accession>A0A4T3F3T6</accession>
<protein>
    <submittedName>
        <fullName evidence="7">LptF/LptG family permease</fullName>
    </submittedName>
</protein>
<dbReference type="Proteomes" id="UP000309389">
    <property type="component" value="Unassembled WGS sequence"/>
</dbReference>
<dbReference type="Pfam" id="PF03739">
    <property type="entry name" value="LptF_LptG"/>
    <property type="match status" value="1"/>
</dbReference>
<gene>
    <name evidence="7" type="ORF">E5222_01095</name>
</gene>
<keyword evidence="2" id="KW-1003">Cell membrane</keyword>
<dbReference type="GO" id="GO:0015920">
    <property type="term" value="P:lipopolysaccharide transport"/>
    <property type="evidence" value="ECO:0007669"/>
    <property type="project" value="TreeGrafter"/>
</dbReference>
<feature type="transmembrane region" description="Helical" evidence="6">
    <location>
        <begin position="50"/>
        <end position="75"/>
    </location>
</feature>
<evidence type="ECO:0000256" key="6">
    <source>
        <dbReference type="SAM" id="Phobius"/>
    </source>
</evidence>
<feature type="transmembrane region" description="Helical" evidence="6">
    <location>
        <begin position="295"/>
        <end position="314"/>
    </location>
</feature>
<feature type="transmembrane region" description="Helical" evidence="6">
    <location>
        <begin position="9"/>
        <end position="30"/>
    </location>
</feature>
<evidence type="ECO:0000256" key="2">
    <source>
        <dbReference type="ARBA" id="ARBA00022475"/>
    </source>
</evidence>
<dbReference type="RefSeq" id="WP_136691710.1">
    <property type="nucleotide sequence ID" value="NZ_SSHH01000001.1"/>
</dbReference>
<keyword evidence="4 6" id="KW-1133">Transmembrane helix</keyword>
<dbReference type="InterPro" id="IPR005495">
    <property type="entry name" value="LptG/LptF_permease"/>
</dbReference>
<evidence type="ECO:0000256" key="3">
    <source>
        <dbReference type="ARBA" id="ARBA00022692"/>
    </source>
</evidence>
<sequence>MLLARIDRYVLGSSLGTLGSVIGIIMSLMVLEHIPRLIEITRLSGQRGYIVWQTVLGLLPEYAGIGMLVGLYLAIALSVRKLAMRGELAVIEATGIGPRRWMRMPVLLSVLVAAFVLANQGWMQPEGERRIDEIGQRMANGDFGINLAPRRFHDLGDGMMVYFDSVDPDSATLGGLMIVDDERTYNASSGKLGFAPDGRSFVRLIDGQSIGKADGTVLSFAMLAFESRPEGIRMESGHAEDNPLRSRSLDELLRSPDPDHRAAAFARMLWVVLVLLTPLLAFALGRPPMRSSSPIGFALGLCLLVAFIKSLSLIETRIWLTPMADALALGMCWTALVMALILWQNRSGFGAVDRAILSGFKRIRRGIVLARPPAAARHSCA</sequence>
<comment type="subcellular location">
    <subcellularLocation>
        <location evidence="1">Cell membrane</location>
        <topology evidence="1">Multi-pass membrane protein</topology>
    </subcellularLocation>
</comment>
<keyword evidence="8" id="KW-1185">Reference proteome</keyword>
<feature type="transmembrane region" description="Helical" evidence="6">
    <location>
        <begin position="326"/>
        <end position="343"/>
    </location>
</feature>